<dbReference type="InterPro" id="IPR005498">
    <property type="entry name" value="T4SS_VirB10/TraB/TrbI"/>
</dbReference>
<evidence type="ECO:0000313" key="9">
    <source>
        <dbReference type="EMBL" id="MFL1732975.1"/>
    </source>
</evidence>
<feature type="compositionally biased region" description="Acidic residues" evidence="7">
    <location>
        <begin position="148"/>
        <end position="163"/>
    </location>
</feature>
<evidence type="ECO:0000256" key="1">
    <source>
        <dbReference type="ARBA" id="ARBA00004162"/>
    </source>
</evidence>
<feature type="compositionally biased region" description="Basic and acidic residues" evidence="7">
    <location>
        <begin position="104"/>
        <end position="123"/>
    </location>
</feature>
<keyword evidence="6 8" id="KW-0472">Membrane</keyword>
<feature type="transmembrane region" description="Helical" evidence="8">
    <location>
        <begin position="76"/>
        <end position="97"/>
    </location>
</feature>
<protein>
    <submittedName>
        <fullName evidence="9">Type IV secretion system protein VirB10</fullName>
    </submittedName>
</protein>
<comment type="subcellular location">
    <subcellularLocation>
        <location evidence="1">Cell membrane</location>
        <topology evidence="1">Single-pass membrane protein</topology>
    </subcellularLocation>
</comment>
<proteinExistence type="inferred from homology"/>
<evidence type="ECO:0000256" key="8">
    <source>
        <dbReference type="SAM" id="Phobius"/>
    </source>
</evidence>
<reference evidence="9 10" key="1">
    <citation type="submission" date="2024-11" db="EMBL/GenBank/DDBJ databases">
        <title>First Report of Moraxella oculi in Brazil in an Infectious Bovine Keratoconjunctivitis Outbreak.</title>
        <authorList>
            <person name="Carvalho C.V."/>
            <person name="Domingues R."/>
            <person name="Coutinho C."/>
            <person name="Honorio N.T.B.S."/>
            <person name="Faza D.R.L.R."/>
            <person name="Carvalho W.A."/>
            <person name="Machado A.B.F."/>
            <person name="Martins M.F."/>
            <person name="Gaspar E.B."/>
        </authorList>
    </citation>
    <scope>NUCLEOTIDE SEQUENCE [LARGE SCALE GENOMIC DNA]</scope>
    <source>
        <strain evidence="9 10">2117LE</strain>
    </source>
</reference>
<feature type="compositionally biased region" description="Acidic residues" evidence="7">
    <location>
        <begin position="47"/>
        <end position="57"/>
    </location>
</feature>
<keyword evidence="5 8" id="KW-1133">Transmembrane helix</keyword>
<dbReference type="Pfam" id="PF03743">
    <property type="entry name" value="TrbI"/>
    <property type="match status" value="1"/>
</dbReference>
<accession>A0ABW8UCI4</accession>
<feature type="region of interest" description="Disordered" evidence="7">
    <location>
        <begin position="1"/>
        <end position="72"/>
    </location>
</feature>
<dbReference type="InterPro" id="IPR042217">
    <property type="entry name" value="T4SS_VirB10/TrbI"/>
</dbReference>
<evidence type="ECO:0000256" key="3">
    <source>
        <dbReference type="ARBA" id="ARBA00022475"/>
    </source>
</evidence>
<sequence length="464" mass="50794">MGLFKRKNKQDTVIGRNTKTADNENGLENNHSEPDIDVSDNAILPDNGDDEVYEEMSADMPSANSDGRDGKNNKKLLMTGAVLVSMVVMFAGATMTMSNYSENQEQKKAEEAQKEADRHKQVEAENSNSISAEQDAIKASQTLPPPVDAEEDKEETSDTEEDIVTPVAEPRPPEPQPNYNQYNSDNDMVAGRDYTPPAQPVQPQAQPIGQFVDDEFEDEPAPVQAVEAPKPSGILVDDVYATKRATAEVDDERAGQYKPLQLANGKASQRGDKSMLLVRGTTIPCVLITRIDSTYQGFATCQLTKDVYSANGAVLLMERGSKVFGEQNIQMSQGKARVSVLWSRVETPKGVSVSLDSPATGQLGEMGIDARVNNHYWKRFSGAIMLSVIQDGFAVARSHLEKQNENGNNTTVTNTTNTAESMSEEVLKNTINIPPTATVNQGTIINIMVNRDVDFGGIYELKRR</sequence>
<evidence type="ECO:0000256" key="5">
    <source>
        <dbReference type="ARBA" id="ARBA00022989"/>
    </source>
</evidence>
<evidence type="ECO:0000256" key="7">
    <source>
        <dbReference type="SAM" id="MobiDB-lite"/>
    </source>
</evidence>
<evidence type="ECO:0000256" key="4">
    <source>
        <dbReference type="ARBA" id="ARBA00022692"/>
    </source>
</evidence>
<gene>
    <name evidence="9" type="primary">virB10</name>
    <name evidence="9" type="ORF">ACJHVH_08275</name>
</gene>
<keyword evidence="3" id="KW-1003">Cell membrane</keyword>
<dbReference type="EMBL" id="JBJJXE010000016">
    <property type="protein sequence ID" value="MFL1732975.1"/>
    <property type="molecule type" value="Genomic_DNA"/>
</dbReference>
<dbReference type="Gene3D" id="2.40.128.260">
    <property type="entry name" value="Type IV secretion system, VirB10/TraB/TrbI"/>
    <property type="match status" value="2"/>
</dbReference>
<evidence type="ECO:0000313" key="10">
    <source>
        <dbReference type="Proteomes" id="UP001624684"/>
    </source>
</evidence>
<keyword evidence="4 8" id="KW-0812">Transmembrane</keyword>
<evidence type="ECO:0000256" key="2">
    <source>
        <dbReference type="ARBA" id="ARBA00010265"/>
    </source>
</evidence>
<dbReference type="Proteomes" id="UP001624684">
    <property type="component" value="Unassembled WGS sequence"/>
</dbReference>
<dbReference type="InterPro" id="IPR047695">
    <property type="entry name" value="T4SS_VirB10/PtlG"/>
</dbReference>
<evidence type="ECO:0000256" key="6">
    <source>
        <dbReference type="ARBA" id="ARBA00023136"/>
    </source>
</evidence>
<feature type="region of interest" description="Disordered" evidence="7">
    <location>
        <begin position="101"/>
        <end position="179"/>
    </location>
</feature>
<dbReference type="RefSeq" id="WP_407069485.1">
    <property type="nucleotide sequence ID" value="NZ_JBJJXE010000016.1"/>
</dbReference>
<dbReference type="NCBIfam" id="NF038091">
    <property type="entry name" value="T4SS_VirB10"/>
    <property type="match status" value="1"/>
</dbReference>
<organism evidence="9 10">
    <name type="scientific">Moraxella oculi</name>
    <dbReference type="NCBI Taxonomy" id="2940516"/>
    <lineage>
        <taxon>Bacteria</taxon>
        <taxon>Pseudomonadati</taxon>
        <taxon>Pseudomonadota</taxon>
        <taxon>Gammaproteobacteria</taxon>
        <taxon>Moraxellales</taxon>
        <taxon>Moraxellaceae</taxon>
        <taxon>Moraxella</taxon>
    </lineage>
</organism>
<name>A0ABW8UCI4_9GAMM</name>
<keyword evidence="10" id="KW-1185">Reference proteome</keyword>
<comment type="caution">
    <text evidence="9">The sequence shown here is derived from an EMBL/GenBank/DDBJ whole genome shotgun (WGS) entry which is preliminary data.</text>
</comment>
<dbReference type="CDD" id="cd16429">
    <property type="entry name" value="VirB10"/>
    <property type="match status" value="1"/>
</dbReference>
<comment type="similarity">
    <text evidence="2">Belongs to the TrbI/VirB10 family.</text>
</comment>